<keyword evidence="6 7" id="KW-0067">ATP-binding</keyword>
<comment type="pathway">
    <text evidence="2 7 8">Cell wall biogenesis; peptidoglycan biosynthesis.</text>
</comment>
<keyword evidence="7 8" id="KW-0133">Cell shape</keyword>
<dbReference type="InterPro" id="IPR005762">
    <property type="entry name" value="MurD"/>
</dbReference>
<dbReference type="NCBIfam" id="TIGR01087">
    <property type="entry name" value="murD"/>
    <property type="match status" value="1"/>
</dbReference>
<dbReference type="GO" id="GO:0071555">
    <property type="term" value="P:cell wall organization"/>
    <property type="evidence" value="ECO:0007669"/>
    <property type="project" value="UniProtKB-KW"/>
</dbReference>
<dbReference type="SUPFAM" id="SSF53623">
    <property type="entry name" value="MurD-like peptide ligases, catalytic domain"/>
    <property type="match status" value="1"/>
</dbReference>
<feature type="binding site" evidence="7">
    <location>
        <begin position="129"/>
        <end position="135"/>
    </location>
    <ligand>
        <name>ATP</name>
        <dbReference type="ChEBI" id="CHEBI:30616"/>
    </ligand>
</feature>
<evidence type="ECO:0000256" key="1">
    <source>
        <dbReference type="ARBA" id="ARBA00004496"/>
    </source>
</evidence>
<dbReference type="SUPFAM" id="SSF53244">
    <property type="entry name" value="MurD-like peptide ligases, peptide-binding domain"/>
    <property type="match status" value="1"/>
</dbReference>
<evidence type="ECO:0000313" key="12">
    <source>
        <dbReference type="Proteomes" id="UP000005090"/>
    </source>
</evidence>
<evidence type="ECO:0000256" key="6">
    <source>
        <dbReference type="ARBA" id="ARBA00022840"/>
    </source>
</evidence>
<comment type="catalytic activity">
    <reaction evidence="7 8">
        <text>UDP-N-acetyl-alpha-D-muramoyl-L-alanine + D-glutamate + ATP = UDP-N-acetyl-alpha-D-muramoyl-L-alanyl-D-glutamate + ADP + phosphate + H(+)</text>
        <dbReference type="Rhea" id="RHEA:16429"/>
        <dbReference type="ChEBI" id="CHEBI:15378"/>
        <dbReference type="ChEBI" id="CHEBI:29986"/>
        <dbReference type="ChEBI" id="CHEBI:30616"/>
        <dbReference type="ChEBI" id="CHEBI:43474"/>
        <dbReference type="ChEBI" id="CHEBI:83898"/>
        <dbReference type="ChEBI" id="CHEBI:83900"/>
        <dbReference type="ChEBI" id="CHEBI:456216"/>
        <dbReference type="EC" id="6.3.2.9"/>
    </reaction>
</comment>
<keyword evidence="5 7" id="KW-0547">Nucleotide-binding</keyword>
<dbReference type="RefSeq" id="WP_005374307.1">
    <property type="nucleotide sequence ID" value="NZ_CM001475.1"/>
</dbReference>
<comment type="function">
    <text evidence="7 8">Cell wall formation. Catalyzes the addition of glutamate to the nucleotide precursor UDP-N-acetylmuramoyl-L-alanine (UMA).</text>
</comment>
<dbReference type="PANTHER" id="PTHR43692:SF1">
    <property type="entry name" value="UDP-N-ACETYLMURAMOYLALANINE--D-GLUTAMATE LIGASE"/>
    <property type="match status" value="1"/>
</dbReference>
<dbReference type="eggNOG" id="COG0771">
    <property type="taxonomic scope" value="Bacteria"/>
</dbReference>
<sequence>MENAAMIKKLISRFALDPRRAKVLVVGLGVTGLSVAKYLSKLGFNFAAVDSRDNPPSLKEFTGQLPDVPVFTGKFSEEAFQVATHLVVSPGVALTEPAIAQAIANGSVLVSDIDLFACSTHAPIVAITGSNGKSTVTTMLGEMAKTSGKLVGVGGNLGTAALELLDTPADLFVLELSSFQLERTTVLNAAVATVLNISADHLDRHRDVEEYAAVKQRIFDGNGVMVINADDPRVNAMRRKGRRTYAYSIKEAADFALAKIKGVECLVYGGKKLMALSELPLEGRHNAANALAALALGTAVGLNPEAMCDALRRFRGLPHRMQKVAKIDEVTWINDSKATNIGACVAALQGYERKVILLAGGDAKGADMRELLPAVQEKVKSIVLMGKDADLIEQALGGCVPVLRAENMREAVRLAAGQAQRGDTVLLSPACASLDQYKNYQERGEVFAKAVLELKA</sequence>
<dbReference type="HAMAP" id="MF_00639">
    <property type="entry name" value="MurD"/>
    <property type="match status" value="1"/>
</dbReference>
<dbReference type="GO" id="GO:0008360">
    <property type="term" value="P:regulation of cell shape"/>
    <property type="evidence" value="ECO:0007669"/>
    <property type="project" value="UniProtKB-KW"/>
</dbReference>
<evidence type="ECO:0000256" key="5">
    <source>
        <dbReference type="ARBA" id="ARBA00022741"/>
    </source>
</evidence>
<dbReference type="Gene3D" id="3.40.50.720">
    <property type="entry name" value="NAD(P)-binding Rossmann-like Domain"/>
    <property type="match status" value="1"/>
</dbReference>
<dbReference type="HOGENOM" id="CLU_032540_1_0_6"/>
<comment type="subcellular location">
    <subcellularLocation>
        <location evidence="1 7 8">Cytoplasm</location>
    </subcellularLocation>
</comment>
<accession>H8GRH5</accession>
<evidence type="ECO:0000259" key="9">
    <source>
        <dbReference type="Pfam" id="PF02875"/>
    </source>
</evidence>
<keyword evidence="7 8" id="KW-0132">Cell division</keyword>
<feature type="domain" description="Mur ligase central" evidence="10">
    <location>
        <begin position="127"/>
        <end position="296"/>
    </location>
</feature>
<dbReference type="Pfam" id="PF02875">
    <property type="entry name" value="Mur_ligase_C"/>
    <property type="match status" value="1"/>
</dbReference>
<dbReference type="InterPro" id="IPR036565">
    <property type="entry name" value="Mur-like_cat_sf"/>
</dbReference>
<dbReference type="InterPro" id="IPR036615">
    <property type="entry name" value="Mur_ligase_C_dom_sf"/>
</dbReference>
<dbReference type="GO" id="GO:0008764">
    <property type="term" value="F:UDP-N-acetylmuramoylalanine-D-glutamate ligase activity"/>
    <property type="evidence" value="ECO:0007669"/>
    <property type="project" value="UniProtKB-UniRule"/>
</dbReference>
<name>H8GRH5_METAL</name>
<dbReference type="Gene3D" id="3.90.190.20">
    <property type="entry name" value="Mur ligase, C-terminal domain"/>
    <property type="match status" value="1"/>
</dbReference>
<dbReference type="SUPFAM" id="SSF51984">
    <property type="entry name" value="MurCD N-terminal domain"/>
    <property type="match status" value="1"/>
</dbReference>
<keyword evidence="3 7" id="KW-0963">Cytoplasm</keyword>
<dbReference type="InterPro" id="IPR013221">
    <property type="entry name" value="Mur_ligase_cen"/>
</dbReference>
<keyword evidence="7 8" id="KW-0573">Peptidoglycan synthesis</keyword>
<evidence type="ECO:0000256" key="8">
    <source>
        <dbReference type="RuleBase" id="RU003664"/>
    </source>
</evidence>
<gene>
    <name evidence="7" type="primary">murD</name>
    <name evidence="11" type="ORF">Metal_3505</name>
</gene>
<evidence type="ECO:0000259" key="10">
    <source>
        <dbReference type="Pfam" id="PF08245"/>
    </source>
</evidence>
<evidence type="ECO:0000256" key="7">
    <source>
        <dbReference type="HAMAP-Rule" id="MF_00639"/>
    </source>
</evidence>
<dbReference type="PANTHER" id="PTHR43692">
    <property type="entry name" value="UDP-N-ACETYLMURAMOYLALANINE--D-GLUTAMATE LIGASE"/>
    <property type="match status" value="1"/>
</dbReference>
<dbReference type="GO" id="GO:0005737">
    <property type="term" value="C:cytoplasm"/>
    <property type="evidence" value="ECO:0007669"/>
    <property type="project" value="UniProtKB-SubCell"/>
</dbReference>
<reference evidence="11 12" key="1">
    <citation type="journal article" date="2013" name="Genome Announc.">
        <title>Genome Sequence of the Obligate Gammaproteobacterial Methanotroph Methylomicrobium album Strain BG8.</title>
        <authorList>
            <person name="Kits K.D."/>
            <person name="Kalyuzhnaya M.G."/>
            <person name="Klotz M.G."/>
            <person name="Jetten M.S."/>
            <person name="Op den Camp H.J."/>
            <person name="Vuilleumier S."/>
            <person name="Bringel F."/>
            <person name="Dispirito A.A."/>
            <person name="Murrell J.C."/>
            <person name="Bruce D."/>
            <person name="Cheng J.F."/>
            <person name="Copeland A."/>
            <person name="Goodwin L."/>
            <person name="Hauser L."/>
            <person name="Lajus A."/>
            <person name="Land M.L."/>
            <person name="Lapidus A."/>
            <person name="Lucas S."/>
            <person name="Medigue C."/>
            <person name="Pitluck S."/>
            <person name="Woyke T."/>
            <person name="Zeytun A."/>
            <person name="Stein L.Y."/>
        </authorList>
    </citation>
    <scope>NUCLEOTIDE SEQUENCE [LARGE SCALE GENOMIC DNA]</scope>
    <source>
        <strain evidence="11 12">BG8</strain>
    </source>
</reference>
<evidence type="ECO:0000256" key="3">
    <source>
        <dbReference type="ARBA" id="ARBA00022490"/>
    </source>
</evidence>
<dbReference type="Pfam" id="PF21799">
    <property type="entry name" value="MurD-like_N"/>
    <property type="match status" value="1"/>
</dbReference>
<dbReference type="EC" id="6.3.2.9" evidence="7 8"/>
<dbReference type="AlphaFoldDB" id="H8GRH5"/>
<dbReference type="Gene3D" id="3.40.1190.10">
    <property type="entry name" value="Mur-like, catalytic domain"/>
    <property type="match status" value="1"/>
</dbReference>
<dbReference type="UniPathway" id="UPA00219"/>
<organism evidence="11 12">
    <name type="scientific">Methylomicrobium album BG8</name>
    <dbReference type="NCBI Taxonomy" id="686340"/>
    <lineage>
        <taxon>Bacteria</taxon>
        <taxon>Pseudomonadati</taxon>
        <taxon>Pseudomonadota</taxon>
        <taxon>Gammaproteobacteria</taxon>
        <taxon>Methylococcales</taxon>
        <taxon>Methylococcaceae</taxon>
        <taxon>Methylomicrobium</taxon>
    </lineage>
</organism>
<feature type="domain" description="Mur ligase C-terminal" evidence="9">
    <location>
        <begin position="319"/>
        <end position="431"/>
    </location>
</feature>
<evidence type="ECO:0000313" key="11">
    <source>
        <dbReference type="EMBL" id="EIC31154.1"/>
    </source>
</evidence>
<keyword evidence="12" id="KW-1185">Reference proteome</keyword>
<dbReference type="InterPro" id="IPR004101">
    <property type="entry name" value="Mur_ligase_C"/>
</dbReference>
<comment type="similarity">
    <text evidence="7">Belongs to the MurCDEF family.</text>
</comment>
<dbReference type="EMBL" id="CM001475">
    <property type="protein sequence ID" value="EIC31154.1"/>
    <property type="molecule type" value="Genomic_DNA"/>
</dbReference>
<keyword evidence="4 7" id="KW-0436">Ligase</keyword>
<keyword evidence="7 8" id="KW-0131">Cell cycle</keyword>
<dbReference type="GO" id="GO:0009252">
    <property type="term" value="P:peptidoglycan biosynthetic process"/>
    <property type="evidence" value="ECO:0007669"/>
    <property type="project" value="UniProtKB-UniRule"/>
</dbReference>
<protein>
    <recommendedName>
        <fullName evidence="7 8">UDP-N-acetylmuramoylalanine--D-glutamate ligase</fullName>
        <ecNumber evidence="7 8">6.3.2.9</ecNumber>
    </recommendedName>
    <alternativeName>
        <fullName evidence="7">D-glutamic acid-adding enzyme</fullName>
    </alternativeName>
    <alternativeName>
        <fullName evidence="7">UDP-N-acetylmuramoyl-L-alanyl-D-glutamate synthetase</fullName>
    </alternativeName>
</protein>
<keyword evidence="7 8" id="KW-0961">Cell wall biogenesis/degradation</keyword>
<evidence type="ECO:0000256" key="4">
    <source>
        <dbReference type="ARBA" id="ARBA00022598"/>
    </source>
</evidence>
<dbReference type="GO" id="GO:0051301">
    <property type="term" value="P:cell division"/>
    <property type="evidence" value="ECO:0007669"/>
    <property type="project" value="UniProtKB-KW"/>
</dbReference>
<dbReference type="Pfam" id="PF08245">
    <property type="entry name" value="Mur_ligase_M"/>
    <property type="match status" value="1"/>
</dbReference>
<dbReference type="STRING" id="686340.Metal_3505"/>
<dbReference type="Proteomes" id="UP000005090">
    <property type="component" value="Chromosome"/>
</dbReference>
<proteinExistence type="inferred from homology"/>
<evidence type="ECO:0000256" key="2">
    <source>
        <dbReference type="ARBA" id="ARBA00004752"/>
    </source>
</evidence>
<dbReference type="GO" id="GO:0005524">
    <property type="term" value="F:ATP binding"/>
    <property type="evidence" value="ECO:0007669"/>
    <property type="project" value="UniProtKB-UniRule"/>
</dbReference>